<feature type="repeat" description="ANK" evidence="3">
    <location>
        <begin position="1273"/>
        <end position="1297"/>
    </location>
</feature>
<dbReference type="OrthoDB" id="20872at2759"/>
<feature type="chain" id="PRO_5034725375" description="NACHT domain-containing protein" evidence="4">
    <location>
        <begin position="22"/>
        <end position="1574"/>
    </location>
</feature>
<dbReference type="InterPro" id="IPR036770">
    <property type="entry name" value="Ankyrin_rpt-contain_sf"/>
</dbReference>
<feature type="repeat" description="ANK" evidence="3">
    <location>
        <begin position="1354"/>
        <end position="1386"/>
    </location>
</feature>
<dbReference type="Gene3D" id="1.25.40.20">
    <property type="entry name" value="Ankyrin repeat-containing domain"/>
    <property type="match status" value="4"/>
</dbReference>
<keyword evidence="4" id="KW-0732">Signal</keyword>
<evidence type="ECO:0000256" key="4">
    <source>
        <dbReference type="SAM" id="SignalP"/>
    </source>
</evidence>
<dbReference type="PANTHER" id="PTHR24166:SF48">
    <property type="entry name" value="PROTEIN VAPYRIN"/>
    <property type="match status" value="1"/>
</dbReference>
<feature type="repeat" description="ANK" evidence="3">
    <location>
        <begin position="877"/>
        <end position="909"/>
    </location>
</feature>
<gene>
    <name evidence="6" type="ORF">GOMPHAMPRED_003753</name>
</gene>
<comment type="caution">
    <text evidence="6">The sequence shown here is derived from an EMBL/GenBank/DDBJ whole genome shotgun (WGS) entry which is preliminary data.</text>
</comment>
<dbReference type="Pfam" id="PF24883">
    <property type="entry name" value="NPHP3_N"/>
    <property type="match status" value="1"/>
</dbReference>
<keyword evidence="1" id="KW-0677">Repeat</keyword>
<proteinExistence type="predicted"/>
<dbReference type="EMBL" id="CAJPDQ010000022">
    <property type="protein sequence ID" value="CAF9924881.1"/>
    <property type="molecule type" value="Genomic_DNA"/>
</dbReference>
<dbReference type="Gene3D" id="3.40.50.300">
    <property type="entry name" value="P-loop containing nucleotide triphosphate hydrolases"/>
    <property type="match status" value="1"/>
</dbReference>
<dbReference type="PROSITE" id="PS50837">
    <property type="entry name" value="NACHT"/>
    <property type="match status" value="1"/>
</dbReference>
<dbReference type="PROSITE" id="PS50088">
    <property type="entry name" value="ANK_REPEAT"/>
    <property type="match status" value="13"/>
</dbReference>
<dbReference type="Gene3D" id="1.20.120.1020">
    <property type="entry name" value="Prion-inhibition and propagation, HeLo domain"/>
    <property type="match status" value="1"/>
</dbReference>
<keyword evidence="7" id="KW-1185">Reference proteome</keyword>
<dbReference type="InterPro" id="IPR029498">
    <property type="entry name" value="HeLo_dom"/>
</dbReference>
<feature type="domain" description="NACHT" evidence="5">
    <location>
        <begin position="263"/>
        <end position="403"/>
    </location>
</feature>
<evidence type="ECO:0000256" key="3">
    <source>
        <dbReference type="PROSITE-ProRule" id="PRU00023"/>
    </source>
</evidence>
<dbReference type="InterPro" id="IPR002110">
    <property type="entry name" value="Ankyrin_rpt"/>
</dbReference>
<keyword evidence="2 3" id="KW-0040">ANK repeat</keyword>
<dbReference type="InterPro" id="IPR007111">
    <property type="entry name" value="NACHT_NTPase"/>
</dbReference>
<dbReference type="InterPro" id="IPR027417">
    <property type="entry name" value="P-loop_NTPase"/>
</dbReference>
<dbReference type="Pfam" id="PF22939">
    <property type="entry name" value="WHD_GPIID"/>
    <property type="match status" value="1"/>
</dbReference>
<dbReference type="PROSITE" id="PS50297">
    <property type="entry name" value="ANK_REP_REGION"/>
    <property type="match status" value="12"/>
</dbReference>
<feature type="repeat" description="ANK" evidence="3">
    <location>
        <begin position="1240"/>
        <end position="1272"/>
    </location>
</feature>
<feature type="signal peptide" evidence="4">
    <location>
        <begin position="1"/>
        <end position="21"/>
    </location>
</feature>
<protein>
    <recommendedName>
        <fullName evidence="5">NACHT domain-containing protein</fullName>
    </recommendedName>
</protein>
<dbReference type="Proteomes" id="UP000664169">
    <property type="component" value="Unassembled WGS sequence"/>
</dbReference>
<feature type="repeat" description="ANK" evidence="3">
    <location>
        <begin position="1108"/>
        <end position="1140"/>
    </location>
</feature>
<organism evidence="6 7">
    <name type="scientific">Gomphillus americanus</name>
    <dbReference type="NCBI Taxonomy" id="1940652"/>
    <lineage>
        <taxon>Eukaryota</taxon>
        <taxon>Fungi</taxon>
        <taxon>Dikarya</taxon>
        <taxon>Ascomycota</taxon>
        <taxon>Pezizomycotina</taxon>
        <taxon>Lecanoromycetes</taxon>
        <taxon>OSLEUM clade</taxon>
        <taxon>Ostropomycetidae</taxon>
        <taxon>Ostropales</taxon>
        <taxon>Graphidaceae</taxon>
        <taxon>Gomphilloideae</taxon>
        <taxon>Gomphillus</taxon>
    </lineage>
</organism>
<dbReference type="PRINTS" id="PR01415">
    <property type="entry name" value="ANKYRIN"/>
</dbReference>
<dbReference type="InterPro" id="IPR056884">
    <property type="entry name" value="NPHP3-like_N"/>
</dbReference>
<dbReference type="InterPro" id="IPR038305">
    <property type="entry name" value="HeLo_sf"/>
</dbReference>
<dbReference type="Pfam" id="PF12796">
    <property type="entry name" value="Ank_2"/>
    <property type="match status" value="6"/>
</dbReference>
<dbReference type="SMART" id="SM00248">
    <property type="entry name" value="ANK"/>
    <property type="match status" value="20"/>
</dbReference>
<feature type="repeat" description="ANK" evidence="3">
    <location>
        <begin position="1207"/>
        <end position="1239"/>
    </location>
</feature>
<sequence>MEIAGLAVGIAGLAGLFSTCADVLERVDAYKDFGITSHQLSLRFESEKIRLQEWANAVGIDDNTVKNQHHPKLDDPRIRKIVERFLVHIRDIVSTAGHLSDKNLKNPKLSNVGNDPWVTSEPDRAFSSSKWTKARWALGREARFTKIVEGLEVVVEKLYTLVPLEIVQTVESSPIATLLDQDNDQSSVFLDIDRELRSLIEDIRKKASLENLRLIDDVLRPPKIPDQLEVHLKAKLENTCDWVLQSSVYQEWLSEDVNSTATRFLWLYGPSGCGKTILCSNIIESFNKTHAPFVFHFFSTLYVQADGKPEDIIRVWISQIARVNQTTLDLVYTELSVSVFSLTLSSADLWRIFTKVVSQLEHCVFVVDGLDEYGSIDMVCEDFLIDLKQAFGQTSSAILVTSRDEPEIRTQLAIQDTSDGALKLYWHSITKEDNFADVHLYSQHIVKQKLWKKDANLQRDLALQLAERCDGMFLWVSMSGKELRSGLSRSRLERIVGEVPKGLLPTYERNWQRILGQGHEDKARSLKILQWCTFSTRPLTVAELTEALIVDVSDGKAELDLEELPEEIDSEYIDTEIKNLCGSLIEVKSPSPTALPSFMTIQLVHSSVKEFLLSTMSTSGKGNSLPAVTTESMQHGELAKICLHYLCYTNVEPSNKANDWNSNSRAFRQYALDNWIIHYRVSSTDDTALHNLAARFLDHKNANFRAWASEHEDHELFPSLEMRPWAVFKKHPQEKIADSLQESHLGSPLYYAALFGLDACMEILYTRDGFVVDESGGRLSTALQATCLHGQSTAFNTLIQWGADVDIDGQLFGTALGAASFFGRTEFVRKLLDRTTKINEKGWTGNTPLWSAAANDYREIVTLLLDKGAAINISDHYAWTPLTIATYYGRLEIVQLLLDRDPDVEAEDKTGWRPLAIAAALGCLQVVHLLLEQGGADVRAIHSDGYTPLYIAIERGHSEVACLLLDYDSEIDILTRNGETALNIAARTGDIKIAKILIDRGGKGNVDQWGRMPLHRAVDKGYMEIVRLLLDQKAGIDTLDDKGCTPLIFAILRGHSMIIRLLLEHGCDVEAHGFEGLGPLHYAASIGSFETVRLLLERGAAVQAVNHGGWTPLNLAALNNQLDVARLLLDHNADVQIASKEGWTPIHTCAMEGSVEILRLLLDRCHDDKIISTNESISVCFATRSDGQQAAHIRCTDNPSIDNPDEMGRTPLLIASFHGHFNIARLLLDRGSDLSLVDSGGMDALILSVSNGHDEIWQLLLDRGAVLSTRDHDGRSCLHYAAAAGHIKAVKMLLDRGIRPFTELDNDHMNALHHAAKGGQLDVVKLLILHVDAENLPTNNEQSGFELLRLVDLEGRNALHFAAGGGNVKLLDYLMEHDFDVMVKDKVGKSLLDYACLSGSEEMVERVLQLDIYSRPRIQASSWSPIHWACRVGSPGIVHLLARENIIFEAVETSQPTASWLPCDVARYFSNSKLISEDGSFLGEHVCKEMHRCQSDTPSANTLGPASRVENRICDGCEGVSSLGLRFHKLTTQDIYGMRFNCRDCHAASLDYCLMCKRDLESLHLGHQWDCRHV</sequence>
<feature type="repeat" description="ANK" evidence="3">
    <location>
        <begin position="977"/>
        <end position="1009"/>
    </location>
</feature>
<reference evidence="6" key="1">
    <citation type="submission" date="2021-03" db="EMBL/GenBank/DDBJ databases">
        <authorList>
            <person name="Tagirdzhanova G."/>
        </authorList>
    </citation>
    <scope>NUCLEOTIDE SEQUENCE</scope>
</reference>
<evidence type="ECO:0000256" key="2">
    <source>
        <dbReference type="ARBA" id="ARBA00023043"/>
    </source>
</evidence>
<feature type="repeat" description="ANK" evidence="3">
    <location>
        <begin position="844"/>
        <end position="876"/>
    </location>
</feature>
<dbReference type="Pfam" id="PF14479">
    <property type="entry name" value="HeLo"/>
    <property type="match status" value="1"/>
</dbReference>
<accession>A0A8H3FF34</accession>
<evidence type="ECO:0000256" key="1">
    <source>
        <dbReference type="ARBA" id="ARBA00022737"/>
    </source>
</evidence>
<evidence type="ECO:0000313" key="7">
    <source>
        <dbReference type="Proteomes" id="UP000664169"/>
    </source>
</evidence>
<evidence type="ECO:0000259" key="5">
    <source>
        <dbReference type="PROSITE" id="PS50837"/>
    </source>
</evidence>
<dbReference type="PANTHER" id="PTHR24166">
    <property type="entry name" value="ROLLING PEBBLES, ISOFORM B"/>
    <property type="match status" value="1"/>
</dbReference>
<dbReference type="InterPro" id="IPR050889">
    <property type="entry name" value="Dendritic_Spine_Reg/Scaffold"/>
</dbReference>
<name>A0A8H3FF34_9LECA</name>
<feature type="repeat" description="ANK" evidence="3">
    <location>
        <begin position="944"/>
        <end position="976"/>
    </location>
</feature>
<feature type="repeat" description="ANK" evidence="3">
    <location>
        <begin position="1009"/>
        <end position="1041"/>
    </location>
</feature>
<dbReference type="InterPro" id="IPR054471">
    <property type="entry name" value="GPIID_WHD"/>
</dbReference>
<evidence type="ECO:0000313" key="6">
    <source>
        <dbReference type="EMBL" id="CAF9924881.1"/>
    </source>
</evidence>
<feature type="repeat" description="ANK" evidence="3">
    <location>
        <begin position="1042"/>
        <end position="1074"/>
    </location>
</feature>
<feature type="repeat" description="ANK" evidence="3">
    <location>
        <begin position="1075"/>
        <end position="1107"/>
    </location>
</feature>
<feature type="repeat" description="ANK" evidence="3">
    <location>
        <begin position="1141"/>
        <end position="1164"/>
    </location>
</feature>
<dbReference type="SUPFAM" id="SSF48403">
    <property type="entry name" value="Ankyrin repeat"/>
    <property type="match status" value="2"/>
</dbReference>
<dbReference type="SUPFAM" id="SSF52540">
    <property type="entry name" value="P-loop containing nucleoside triphosphate hydrolases"/>
    <property type="match status" value="1"/>
</dbReference>
<dbReference type="Pfam" id="PF00023">
    <property type="entry name" value="Ank"/>
    <property type="match status" value="1"/>
</dbReference>